<organism evidence="2">
    <name type="scientific">Streptomyces sp. SID7499</name>
    <dbReference type="NCBI Taxonomy" id="2706086"/>
    <lineage>
        <taxon>Bacteria</taxon>
        <taxon>Bacillati</taxon>
        <taxon>Actinomycetota</taxon>
        <taxon>Actinomycetes</taxon>
        <taxon>Kitasatosporales</taxon>
        <taxon>Streptomycetaceae</taxon>
        <taxon>Streptomyces</taxon>
    </lineage>
</organism>
<gene>
    <name evidence="2" type="ORF">G3M58_89650</name>
</gene>
<comment type="caution">
    <text evidence="2">The sequence shown here is derived from an EMBL/GenBank/DDBJ whole genome shotgun (WGS) entry which is preliminary data.</text>
</comment>
<sequence>CVGAVLVHVRARVFHNIAFPGGFLLLAVAATVHFASGR</sequence>
<accession>A0A6G3XWX5</accession>
<evidence type="ECO:0000256" key="1">
    <source>
        <dbReference type="SAM" id="Phobius"/>
    </source>
</evidence>
<keyword evidence="1" id="KW-1133">Transmembrane helix</keyword>
<keyword evidence="1" id="KW-0472">Membrane</keyword>
<feature type="non-terminal residue" evidence="2">
    <location>
        <position position="1"/>
    </location>
</feature>
<keyword evidence="1" id="KW-0812">Transmembrane</keyword>
<name>A0A6G3XWX5_9ACTN</name>
<dbReference type="AlphaFoldDB" id="A0A6G3XWX5"/>
<dbReference type="EMBL" id="JAAGMN010009653">
    <property type="protein sequence ID" value="NEE22319.1"/>
    <property type="molecule type" value="Genomic_DNA"/>
</dbReference>
<proteinExistence type="predicted"/>
<reference evidence="2" key="1">
    <citation type="submission" date="2020-01" db="EMBL/GenBank/DDBJ databases">
        <title>Insect and environment-associated Actinomycetes.</title>
        <authorList>
            <person name="Currrie C."/>
            <person name="Chevrette M."/>
            <person name="Carlson C."/>
            <person name="Stubbendieck R."/>
            <person name="Wendt-Pienkowski E."/>
        </authorList>
    </citation>
    <scope>NUCLEOTIDE SEQUENCE</scope>
    <source>
        <strain evidence="2">SID7499</strain>
    </source>
</reference>
<feature type="transmembrane region" description="Helical" evidence="1">
    <location>
        <begin position="17"/>
        <end position="35"/>
    </location>
</feature>
<protein>
    <submittedName>
        <fullName evidence="2">DoxX family protein</fullName>
    </submittedName>
</protein>
<evidence type="ECO:0000313" key="2">
    <source>
        <dbReference type="EMBL" id="NEE22319.1"/>
    </source>
</evidence>